<dbReference type="RefSeq" id="WP_394835524.1">
    <property type="nucleotide sequence ID" value="NZ_CP089929.1"/>
</dbReference>
<evidence type="ECO:0000313" key="9">
    <source>
        <dbReference type="EMBL" id="WXB05875.1"/>
    </source>
</evidence>
<dbReference type="InterPro" id="IPR014284">
    <property type="entry name" value="RNA_pol_sigma-70_dom"/>
</dbReference>
<evidence type="ECO:0000259" key="7">
    <source>
        <dbReference type="Pfam" id="PF04542"/>
    </source>
</evidence>
<dbReference type="Pfam" id="PF04542">
    <property type="entry name" value="Sigma70_r2"/>
    <property type="match status" value="1"/>
</dbReference>
<dbReference type="NCBIfam" id="TIGR02937">
    <property type="entry name" value="sigma70-ECF"/>
    <property type="match status" value="1"/>
</dbReference>
<feature type="domain" description="RNA polymerase sigma factor 70 region 4 type 2" evidence="8">
    <location>
        <begin position="117"/>
        <end position="168"/>
    </location>
</feature>
<dbReference type="PROSITE" id="PS01063">
    <property type="entry name" value="SIGMA70_ECF"/>
    <property type="match status" value="1"/>
</dbReference>
<dbReference type="EMBL" id="CP089983">
    <property type="protein sequence ID" value="WXB05875.1"/>
    <property type="molecule type" value="Genomic_DNA"/>
</dbReference>
<dbReference type="InterPro" id="IPR036388">
    <property type="entry name" value="WH-like_DNA-bd_sf"/>
</dbReference>
<dbReference type="PANTHER" id="PTHR43133">
    <property type="entry name" value="RNA POLYMERASE ECF-TYPE SIGMA FACTO"/>
    <property type="match status" value="1"/>
</dbReference>
<dbReference type="Proteomes" id="UP001374803">
    <property type="component" value="Chromosome"/>
</dbReference>
<evidence type="ECO:0000256" key="3">
    <source>
        <dbReference type="ARBA" id="ARBA00023082"/>
    </source>
</evidence>
<keyword evidence="4 6" id="KW-0238">DNA-binding</keyword>
<dbReference type="Pfam" id="PF08281">
    <property type="entry name" value="Sigma70_r4_2"/>
    <property type="match status" value="1"/>
</dbReference>
<proteinExistence type="inferred from homology"/>
<comment type="similarity">
    <text evidence="1 6">Belongs to the sigma-70 factor family. ECF subfamily.</text>
</comment>
<keyword evidence="3 6" id="KW-0731">Sigma factor</keyword>
<evidence type="ECO:0000256" key="6">
    <source>
        <dbReference type="RuleBase" id="RU000716"/>
    </source>
</evidence>
<dbReference type="InterPro" id="IPR007627">
    <property type="entry name" value="RNA_pol_sigma70_r2"/>
</dbReference>
<evidence type="ECO:0000259" key="8">
    <source>
        <dbReference type="Pfam" id="PF08281"/>
    </source>
</evidence>
<dbReference type="InterPro" id="IPR013249">
    <property type="entry name" value="RNA_pol_sigma70_r4_t2"/>
</dbReference>
<dbReference type="SUPFAM" id="SSF88659">
    <property type="entry name" value="Sigma3 and sigma4 domains of RNA polymerase sigma factors"/>
    <property type="match status" value="1"/>
</dbReference>
<evidence type="ECO:0000256" key="2">
    <source>
        <dbReference type="ARBA" id="ARBA00023015"/>
    </source>
</evidence>
<keyword evidence="5 6" id="KW-0804">Transcription</keyword>
<keyword evidence="10" id="KW-1185">Reference proteome</keyword>
<dbReference type="InterPro" id="IPR013324">
    <property type="entry name" value="RNA_pol_sigma_r3/r4-like"/>
</dbReference>
<organism evidence="9 10">
    <name type="scientific">Pendulispora rubella</name>
    <dbReference type="NCBI Taxonomy" id="2741070"/>
    <lineage>
        <taxon>Bacteria</taxon>
        <taxon>Pseudomonadati</taxon>
        <taxon>Myxococcota</taxon>
        <taxon>Myxococcia</taxon>
        <taxon>Myxococcales</taxon>
        <taxon>Sorangiineae</taxon>
        <taxon>Pendulisporaceae</taxon>
        <taxon>Pendulispora</taxon>
    </lineage>
</organism>
<name>A0ABZ2L691_9BACT</name>
<dbReference type="InterPro" id="IPR013325">
    <property type="entry name" value="RNA_pol_sigma_r2"/>
</dbReference>
<sequence>MLAVARPLTASTSASPAELDFEALYSQHARYVAGVVHRIMGRDAEVDDVVQETFLDALDGLASLEAPSAVRAWLVTIAVRRTRRILARRRRRSLFAFWIRDFAAPASDPRDRQAVDELYDALGRLPEDLRIPWILHRVVALSLPETAAACEVSLATVKRRLADAEERLERRLSPKGPQP</sequence>
<evidence type="ECO:0000313" key="10">
    <source>
        <dbReference type="Proteomes" id="UP001374803"/>
    </source>
</evidence>
<accession>A0ABZ2L691</accession>
<evidence type="ECO:0000256" key="5">
    <source>
        <dbReference type="ARBA" id="ARBA00023163"/>
    </source>
</evidence>
<reference evidence="9" key="1">
    <citation type="submission" date="2021-12" db="EMBL/GenBank/DDBJ databases">
        <title>Discovery of the Pendulisporaceae a myxobacterial family with distinct sporulation behavior and unique specialized metabolism.</title>
        <authorList>
            <person name="Garcia R."/>
            <person name="Popoff A."/>
            <person name="Bader C.D."/>
            <person name="Loehr J."/>
            <person name="Walesch S."/>
            <person name="Walt C."/>
            <person name="Boldt J."/>
            <person name="Bunk B."/>
            <person name="Haeckl F.J.F.P.J."/>
            <person name="Gunesch A.P."/>
            <person name="Birkelbach J."/>
            <person name="Nuebel U."/>
            <person name="Pietschmann T."/>
            <person name="Bach T."/>
            <person name="Mueller R."/>
        </authorList>
    </citation>
    <scope>NUCLEOTIDE SEQUENCE</scope>
    <source>
        <strain evidence="9">MSr11367</strain>
    </source>
</reference>
<dbReference type="InterPro" id="IPR000838">
    <property type="entry name" value="RNA_pol_sigma70_ECF_CS"/>
</dbReference>
<evidence type="ECO:0000256" key="1">
    <source>
        <dbReference type="ARBA" id="ARBA00010641"/>
    </source>
</evidence>
<evidence type="ECO:0000256" key="4">
    <source>
        <dbReference type="ARBA" id="ARBA00023125"/>
    </source>
</evidence>
<dbReference type="Gene3D" id="1.10.1740.10">
    <property type="match status" value="1"/>
</dbReference>
<keyword evidence="2 6" id="KW-0805">Transcription regulation</keyword>
<dbReference type="InterPro" id="IPR039425">
    <property type="entry name" value="RNA_pol_sigma-70-like"/>
</dbReference>
<dbReference type="PANTHER" id="PTHR43133:SF8">
    <property type="entry name" value="RNA POLYMERASE SIGMA FACTOR HI_1459-RELATED"/>
    <property type="match status" value="1"/>
</dbReference>
<dbReference type="Gene3D" id="1.10.10.10">
    <property type="entry name" value="Winged helix-like DNA-binding domain superfamily/Winged helix DNA-binding domain"/>
    <property type="match status" value="1"/>
</dbReference>
<gene>
    <name evidence="9" type="ORF">LVJ94_01180</name>
</gene>
<feature type="domain" description="RNA polymerase sigma-70 region 2" evidence="7">
    <location>
        <begin position="24"/>
        <end position="92"/>
    </location>
</feature>
<protein>
    <recommendedName>
        <fullName evidence="6">RNA polymerase sigma factor</fullName>
    </recommendedName>
</protein>
<dbReference type="SUPFAM" id="SSF88946">
    <property type="entry name" value="Sigma2 domain of RNA polymerase sigma factors"/>
    <property type="match status" value="1"/>
</dbReference>